<dbReference type="InterPro" id="IPR001853">
    <property type="entry name" value="DSBA-like_thioredoxin_dom"/>
</dbReference>
<dbReference type="InterPro" id="IPR051924">
    <property type="entry name" value="GST_Kappa/NadH"/>
</dbReference>
<name>A0A381TE35_9ZZZZ</name>
<proteinExistence type="predicted"/>
<dbReference type="Pfam" id="PF01323">
    <property type="entry name" value="DSBA"/>
    <property type="match status" value="1"/>
</dbReference>
<protein>
    <recommendedName>
        <fullName evidence="1">DSBA-like thioredoxin domain-containing protein</fullName>
    </recommendedName>
</protein>
<gene>
    <name evidence="2" type="ORF">METZ01_LOCUS65047</name>
</gene>
<feature type="domain" description="DSBA-like thioredoxin" evidence="1">
    <location>
        <begin position="231"/>
        <end position="418"/>
    </location>
</feature>
<reference evidence="2" key="1">
    <citation type="submission" date="2018-05" db="EMBL/GenBank/DDBJ databases">
        <authorList>
            <person name="Lanie J.A."/>
            <person name="Ng W.-L."/>
            <person name="Kazmierczak K.M."/>
            <person name="Andrzejewski T.M."/>
            <person name="Davidsen T.M."/>
            <person name="Wayne K.J."/>
            <person name="Tettelin H."/>
            <person name="Glass J.I."/>
            <person name="Rusch D."/>
            <person name="Podicherti R."/>
            <person name="Tsui H.-C.T."/>
            <person name="Winkler M.E."/>
        </authorList>
    </citation>
    <scope>NUCLEOTIDE SEQUENCE</scope>
</reference>
<organism evidence="2">
    <name type="scientific">marine metagenome</name>
    <dbReference type="NCBI Taxonomy" id="408172"/>
    <lineage>
        <taxon>unclassified sequences</taxon>
        <taxon>metagenomes</taxon>
        <taxon>ecological metagenomes</taxon>
    </lineage>
</organism>
<feature type="non-terminal residue" evidence="2">
    <location>
        <position position="1"/>
    </location>
</feature>
<dbReference type="Gene3D" id="3.40.30.10">
    <property type="entry name" value="Glutaredoxin"/>
    <property type="match status" value="1"/>
</dbReference>
<dbReference type="AlphaFoldDB" id="A0A381TE35"/>
<sequence>VNLASTNNPPAPLRYLTSLAERRMVKRYRAHQNAIRASTKPPFRLDYFHQVDDPHSHLVALALRQIETTYPVDIQSHVVSPPDRMNAPEPDLLREYALRDAGQIAPHYGLIMDTREASATDIEQCEVELSSIPQDQFLDKATSFGALIETPKAEAATRTTSPPTREGNKLRRRLGHFSSATVCFEGNWYWGLDRLYLLESLLCELCDRPNDHLLFPRPKESGPEDASKLSLEIFPSLRSPYTAIGFDRAIALAKSTGVQLEIRPVLPMVMRGVPATMAKGRYIMTDTAREADAYGIPFGDLYDPIGAPVRRAYSLYPWARSMNREIEFLSSFLVNAFSRGVNAANNRGLRQIVEFAGLSWSEGKKHLDTNQWVAEIEENQRVLVDEQGLWGVPSFRLRNAEGNTFCTWGQDRIWLVAAEMKRLMGQ</sequence>
<evidence type="ECO:0000313" key="2">
    <source>
        <dbReference type="EMBL" id="SVA12193.1"/>
    </source>
</evidence>
<dbReference type="SUPFAM" id="SSF52833">
    <property type="entry name" value="Thioredoxin-like"/>
    <property type="match status" value="1"/>
</dbReference>
<dbReference type="InterPro" id="IPR036249">
    <property type="entry name" value="Thioredoxin-like_sf"/>
</dbReference>
<dbReference type="PANTHER" id="PTHR42943">
    <property type="entry name" value="GLUTATHIONE S-TRANSFERASE KAPPA"/>
    <property type="match status" value="1"/>
</dbReference>
<dbReference type="EMBL" id="UINC01004152">
    <property type="protein sequence ID" value="SVA12193.1"/>
    <property type="molecule type" value="Genomic_DNA"/>
</dbReference>
<dbReference type="PANTHER" id="PTHR42943:SF2">
    <property type="entry name" value="GLUTATHIONE S-TRANSFERASE KAPPA 1"/>
    <property type="match status" value="1"/>
</dbReference>
<evidence type="ECO:0000259" key="1">
    <source>
        <dbReference type="Pfam" id="PF01323"/>
    </source>
</evidence>
<dbReference type="GO" id="GO:0016491">
    <property type="term" value="F:oxidoreductase activity"/>
    <property type="evidence" value="ECO:0007669"/>
    <property type="project" value="InterPro"/>
</dbReference>
<accession>A0A381TE35</accession>